<dbReference type="EMBL" id="LFVP01000001">
    <property type="protein sequence ID" value="KSA81582.1"/>
    <property type="molecule type" value="Genomic_DNA"/>
</dbReference>
<evidence type="ECO:0000313" key="19">
    <source>
        <dbReference type="EMBL" id="QCT57469.1"/>
    </source>
</evidence>
<gene>
    <name evidence="5" type="ORF">ACR79_01640</name>
    <name evidence="17" type="ORF">AS572_01980</name>
    <name evidence="1" type="ORF">CNH36_08915</name>
    <name evidence="18" type="ORF">CV021_04980</name>
    <name evidence="23" type="ORF">DQU50_04950</name>
    <name evidence="6" type="ORF">E1948_03855</name>
    <name evidence="19" type="ORF">E1948_08560</name>
    <name evidence="21" type="ORF">EIG94_11670</name>
    <name evidence="22" type="ORF">EIH03_08075</name>
    <name evidence="4" type="ORF">EP54_09205</name>
    <name evidence="3" type="ORF">EQ90_02465</name>
    <name evidence="13" type="ORF">G0Z31_00380</name>
    <name evidence="14" type="ORF">G6Y24_12150</name>
    <name evidence="7" type="ORF">GAY54_05195</name>
    <name evidence="8" type="ORF">GO793_11915</name>
    <name evidence="9" type="ORF">GO814_13260</name>
    <name evidence="10" type="ORF">GO941_03275</name>
    <name evidence="11" type="ORF">GO942_04805</name>
    <name evidence="15" type="ORF">GQX37_11890</name>
    <name evidence="16" type="ORF">GQX52_08230</name>
    <name evidence="12" type="ORF">GZ130_05255</name>
    <name evidence="20" type="ORF">HH313_001707</name>
    <name evidence="2" type="ORF">QU38_08575</name>
</gene>
<dbReference type="KEGG" id="sams:NI36_08965"/>
<proteinExistence type="predicted"/>
<dbReference type="EMBL" id="JAANDN010000078">
    <property type="protein sequence ID" value="NUY68621.1"/>
    <property type="molecule type" value="Genomic_DNA"/>
</dbReference>
<evidence type="ECO:0000313" key="8">
    <source>
        <dbReference type="EMBL" id="MVI56557.1"/>
    </source>
</evidence>
<dbReference type="EMBL" id="WPXC01000010">
    <property type="protein sequence ID" value="MVM10005.1"/>
    <property type="molecule type" value="Genomic_DNA"/>
</dbReference>
<reference evidence="12 34" key="14">
    <citation type="submission" date="2020-01" db="EMBL/GenBank/DDBJ databases">
        <title>Analysis of Virulence and Antimicrobial Resistance Gene Carriage in Staphylococcus aureus Infections in Equids Using Whole Genome Sequencing.</title>
        <authorList>
            <person name="Little S.V."/>
            <person name="Hillhouse A.E."/>
            <person name="Cohen N.D."/>
            <person name="Lawhon S.D."/>
            <person name="Bryan L.K."/>
        </authorList>
    </citation>
    <scope>NUCLEOTIDE SEQUENCE [LARGE SCALE GENOMIC DNA]</scope>
    <source>
        <strain evidence="12 34">61-017</strain>
    </source>
</reference>
<dbReference type="EMBL" id="WPTS01000037">
    <property type="protein sequence ID" value="MVK36111.1"/>
    <property type="molecule type" value="Genomic_DNA"/>
</dbReference>
<evidence type="ECO:0000313" key="9">
    <source>
        <dbReference type="EMBL" id="MVK36111.1"/>
    </source>
</evidence>
<evidence type="ECO:0000313" key="40">
    <source>
        <dbReference type="Proteomes" id="UP000547874"/>
    </source>
</evidence>
<dbReference type="EMBL" id="CP023391">
    <property type="protein sequence ID" value="ATC71779.1"/>
    <property type="molecule type" value="Genomic_DNA"/>
</dbReference>
<protein>
    <submittedName>
        <fullName evidence="3">Uncharacterized protein</fullName>
    </submittedName>
</protein>
<dbReference type="Proteomes" id="UP000032274">
    <property type="component" value="Unassembled WGS sequence"/>
</dbReference>
<evidence type="ECO:0000313" key="26">
    <source>
        <dbReference type="Proteomes" id="UP000217245"/>
    </source>
</evidence>
<evidence type="ECO:0000313" key="39">
    <source>
        <dbReference type="Proteomes" id="UP000502818"/>
    </source>
</evidence>
<dbReference type="EMBL" id="LALQ01000038">
    <property type="protein sequence ID" value="KMR56727.1"/>
    <property type="molecule type" value="Genomic_DNA"/>
</dbReference>
<reference evidence="7 33" key="10">
    <citation type="journal article" date="2019" name="Int. J. Infect. Dis.">
        <title>Characterization of a community-acquired methicillin-resistant sequence type 338 Staphylococcus aureus strain containing a staphylococcal cassette chromosome mec type VT.</title>
        <authorList>
            <person name="Chen Y."/>
            <person name="Hong J."/>
            <person name="Chen Y."/>
            <person name="Wang H."/>
            <person name="Yu Y."/>
            <person name="Qu T."/>
        </authorList>
    </citation>
    <scope>NUCLEOTIDE SEQUENCE [LARGE SCALE GENOMIC DNA]</scope>
    <source>
        <strain evidence="7 33">LJ05</strain>
    </source>
</reference>
<evidence type="ECO:0000313" key="28">
    <source>
        <dbReference type="Proteomes" id="UP000293434"/>
    </source>
</evidence>
<evidence type="ECO:0000313" key="20">
    <source>
        <dbReference type="EMBL" id="QJR07836.1"/>
    </source>
</evidence>
<dbReference type="EMBL" id="RQTC01000217">
    <property type="protein sequence ID" value="RZH91648.1"/>
    <property type="molecule type" value="Genomic_DNA"/>
</dbReference>
<evidence type="ECO:0000313" key="13">
    <source>
        <dbReference type="EMBL" id="NGK19976.1"/>
    </source>
</evidence>
<dbReference type="Proteomes" id="UP000463077">
    <property type="component" value="Unassembled WGS sequence"/>
</dbReference>
<reference evidence="14 36" key="15">
    <citation type="submission" date="2020-02" db="EMBL/GenBank/DDBJ databases">
        <title>Detection of Heterogeneous Vancomycin Intermediate Resistance in Methicillin Resistant Staphylococcus aureus Isolates from Latin-America.</title>
        <authorList>
            <person name="Castro-Cardozo B."/>
            <person name="Berrio M."/>
            <person name="Vargas M.L."/>
            <person name="Carvajal L.P."/>
            <person name="Millan L.V."/>
            <person name="Rios R."/>
            <person name="Hernandez A."/>
            <person name="Rincon S.L."/>
            <person name="Cubides P."/>
            <person name="Forero E."/>
            <person name="Dinh A."/>
            <person name="Seas C."/>
            <person name="Munita J.M."/>
            <person name="Arias C.A."/>
            <person name="Reyes J."/>
            <person name="Diaz L."/>
        </authorList>
    </citation>
    <scope>NUCLEOTIDE SEQUENCE [LARGE SCALE GENOMIC DNA]</scope>
    <source>
        <strain evidence="14 36">UG255</strain>
    </source>
</reference>
<evidence type="ECO:0000313" key="16">
    <source>
        <dbReference type="EMBL" id="NUY68621.1"/>
    </source>
</evidence>
<evidence type="ECO:0000313" key="12">
    <source>
        <dbReference type="EMBL" id="NDP56000.1"/>
    </source>
</evidence>
<reference evidence="6" key="18">
    <citation type="submission" date="2021-08" db="EMBL/GenBank/DDBJ databases">
        <title>Whole-genome sequencing of local methicillin-resistant S. aureus strain Lr2.</title>
        <authorList>
            <person name="Ali A."/>
            <person name="Ullah N."/>
        </authorList>
    </citation>
    <scope>NUCLEOTIDE SEQUENCE</scope>
    <source>
        <strain evidence="6">Lr2</strain>
    </source>
</reference>
<reference evidence="17 25" key="5">
    <citation type="journal article" date="2017" name="BMC Genomics">
        <title>Prophages and adaptation of Staphylococcus aureus ST398 to the human clinic.</title>
        <authorList>
            <consortium name="Regional Infection Control Group of the Centre Region"/>
            <person name="Diene S.M."/>
            <person name="Corvaglia A.R."/>
            <person name="Francois P."/>
            <person name="van der Mee-Marquet N."/>
        </authorList>
    </citation>
    <scope>NUCLEOTIDE SEQUENCE [LARGE SCALE GENOMIC DNA]</scope>
    <source>
        <strain evidence="17 25">SA13-246</strain>
    </source>
</reference>
<dbReference type="Proteomes" id="UP000547874">
    <property type="component" value="Unassembled WGS sequence"/>
</dbReference>
<reference evidence="19" key="11">
    <citation type="submission" date="2019-04" db="EMBL/GenBank/DDBJ databases">
        <title>Whole-genome sequencing of local methicillin-resistant S. aureus strain Lr2.</title>
        <authorList>
            <person name="Ullah N."/>
            <person name="Ali A."/>
        </authorList>
    </citation>
    <scope>NUCLEOTIDE SEQUENCE [LARGE SCALE GENOMIC DNA]</scope>
    <source>
        <strain evidence="19">Lr2</strain>
    </source>
</reference>
<dbReference type="Proteomes" id="UP000434412">
    <property type="component" value="Unassembled WGS sequence"/>
</dbReference>
<reference evidence="18 27" key="7">
    <citation type="submission" date="2017-11" db="EMBL/GenBank/DDBJ databases">
        <authorList>
            <person name="Founou R.C."/>
            <person name="Founou L."/>
            <person name="Allam M."/>
            <person name="Ismail A."/>
            <person name="Essack S.Y."/>
        </authorList>
    </citation>
    <scope>NUCLEOTIDE SEQUENCE [LARGE SCALE GENOMIC DNA]</scope>
    <source>
        <strain evidence="18 27">G703N2B1</strain>
    </source>
</reference>
<dbReference type="Proteomes" id="UP000433366">
    <property type="component" value="Unassembled WGS sequence"/>
</dbReference>
<dbReference type="EMBL" id="LNJK01000001">
    <property type="protein sequence ID" value="OWT18798.1"/>
    <property type="molecule type" value="Genomic_DNA"/>
</dbReference>
<evidence type="ECO:0000313" key="6">
    <source>
        <dbReference type="EMBL" id="MBX8593746.1"/>
    </source>
</evidence>
<evidence type="ECO:0000313" key="4">
    <source>
        <dbReference type="EMBL" id="KMR56727.1"/>
    </source>
</evidence>
<dbReference type="Proteomes" id="UP000052129">
    <property type="component" value="Unassembled WGS sequence"/>
</dbReference>
<dbReference type="Proteomes" id="UP000473113">
    <property type="component" value="Unassembled WGS sequence"/>
</dbReference>
<evidence type="ECO:0000313" key="10">
    <source>
        <dbReference type="EMBL" id="MVL44515.1"/>
    </source>
</evidence>
<reference evidence="2 24" key="2">
    <citation type="submission" date="2015-01" db="EMBL/GenBank/DDBJ databases">
        <title>Characterization of Swiss Staphylococcus aureus strains involved in food poisoning.</title>
        <authorList>
            <person name="Crovadore J."/>
            <person name="Chablais R."/>
            <person name="Tonacini J."/>
            <person name="Schnyder B."/>
            <person name="Lefort F."/>
        </authorList>
    </citation>
    <scope>NUCLEOTIDE SEQUENCE [LARGE SCALE GENOMIC DNA]</scope>
    <source>
        <strain evidence="2 24">SA-120</strain>
    </source>
</reference>
<accession>A0A266CVE9</accession>
<dbReference type="Proteomes" id="UP000478867">
    <property type="component" value="Unassembled WGS sequence"/>
</dbReference>
<evidence type="ECO:0000313" key="2">
    <source>
        <dbReference type="EMBL" id="KIT96628.1"/>
    </source>
</evidence>
<evidence type="ECO:0000313" key="30">
    <source>
        <dbReference type="Proteomes" id="UP000433366"/>
    </source>
</evidence>
<evidence type="ECO:0000313" key="33">
    <source>
        <dbReference type="Proteomes" id="UP000463077"/>
    </source>
</evidence>
<dbReference type="EMBL" id="LALJ01000004">
    <property type="protein sequence ID" value="KMR37947.1"/>
    <property type="molecule type" value="Genomic_DNA"/>
</dbReference>
<dbReference type="Proteomes" id="UP000309390">
    <property type="component" value="Unassembled WGS sequence"/>
</dbReference>
<reference evidence="20 39" key="17">
    <citation type="submission" date="2020-04" db="EMBL/GenBank/DDBJ databases">
        <authorList>
            <person name="Kim J.-M."/>
            <person name="Chung S.H."/>
            <person name="Kim I."/>
            <person name="Kim J.-S."/>
        </authorList>
    </citation>
    <scope>NUCLEOTIDE SEQUENCE [LARGE SCALE GENOMIC DNA]</scope>
    <source>
        <strain evidence="20">HL20709</strain>
    </source>
</reference>
<dbReference type="EMBL" id="JXIG01000627">
    <property type="protein sequence ID" value="KIT96628.1"/>
    <property type="molecule type" value="Genomic_DNA"/>
</dbReference>
<accession>A0A1E8WTV8</accession>
<reference evidence="30 31" key="12">
    <citation type="submission" date="2019-11" db="EMBL/GenBank/DDBJ databases">
        <title>Implementation of targeted gown and glove precautions to prevent Staphylococcus aureus acquisition in community-based nursing homes.</title>
        <authorList>
            <person name="Stine O.C."/>
        </authorList>
    </citation>
    <scope>NUCLEOTIDE SEQUENCE [LARGE SCALE GENOMIC DNA]</scope>
    <source>
        <strain evidence="11 38">S_1081.LBCF.DN</strain>
        <strain evidence="10 31">S_2023.LVRQ.AN</strain>
        <strain evidence="9 35">S_2062.LAUP.DI</strain>
        <strain evidence="8 30">S_4031.LGMP.AI</strain>
    </source>
</reference>
<dbReference type="EMBL" id="CP053070">
    <property type="protein sequence ID" value="QJR07836.1"/>
    <property type="molecule type" value="Genomic_DNA"/>
</dbReference>
<evidence type="ECO:0000313" key="27">
    <source>
        <dbReference type="Proteomes" id="UP000238775"/>
    </source>
</evidence>
<evidence type="ECO:0000313" key="23">
    <source>
        <dbReference type="EMBL" id="TXL47170.1"/>
    </source>
</evidence>
<reference evidence="23 32" key="8">
    <citation type="submission" date="2018-06" db="EMBL/GenBank/DDBJ databases">
        <title>Whole genome sequencing to identify and define MRSA outbreaks.</title>
        <authorList>
            <person name="Sullivan M.J."/>
            <person name="Altman D.R."/>
            <person name="Chacko K."/>
            <person name="Ciferri B."/>
            <person name="Webster E."/>
            <person name="Deikus G."/>
            <person name="Lewis M."/>
            <person name="Khan Z."/>
            <person name="Beckford C."/>
            <person name="Rendo A."/>
            <person name="Samaroo F."/>
            <person name="Sebra R."/>
            <person name="Karam-Howlin R."/>
            <person name="Southwick K."/>
            <person name="Adams E."/>
            <person name="Ying L."/>
            <person name="Kornblum J."/>
            <person name="Factor S."/>
            <person name="Danesh Yazdi M."/>
            <person name="Dingle T."/>
            <person name="Hamula C."/>
            <person name="Bashir A."/>
            <person name="Schadt E."/>
            <person name="Kasarskis A."/>
            <person name="Patel G."/>
            <person name="Wallach F."/>
            <person name="Gibbs K."/>
            <person name="Van Bakel H."/>
        </authorList>
    </citation>
    <scope>NUCLEOTIDE SEQUENCE [LARGE SCALE GENOMIC DNA]</scope>
    <source>
        <strain evidence="23">Pt013</strain>
        <strain evidence="32">pt013</strain>
    </source>
</reference>
<organism evidence="3">
    <name type="scientific">Staphylococcus aureus</name>
    <dbReference type="NCBI Taxonomy" id="1280"/>
    <lineage>
        <taxon>Bacteria</taxon>
        <taxon>Bacillati</taxon>
        <taxon>Bacillota</taxon>
        <taxon>Bacilli</taxon>
        <taxon>Bacillales</taxon>
        <taxon>Staphylococcaceae</taxon>
        <taxon>Staphylococcus</taxon>
    </lineage>
</organism>
<dbReference type="Proteomes" id="UP000451682">
    <property type="component" value="Unassembled WGS sequence"/>
</dbReference>
<dbReference type="EMBL" id="QNXF01000002">
    <property type="protein sequence ID" value="TXL47170.1"/>
    <property type="molecule type" value="Genomic_DNA"/>
</dbReference>
<dbReference type="Proteomes" id="UP000466646">
    <property type="component" value="Unassembled WGS sequence"/>
</dbReference>
<evidence type="ECO:0000313" key="22">
    <source>
        <dbReference type="EMBL" id="RZI07049.1"/>
    </source>
</evidence>
<evidence type="ECO:0000313" key="34">
    <source>
        <dbReference type="Proteomes" id="UP000466646"/>
    </source>
</evidence>
<evidence type="ECO:0000313" key="24">
    <source>
        <dbReference type="Proteomes" id="UP000032274"/>
    </source>
</evidence>
<evidence type="ECO:0000313" key="29">
    <source>
        <dbReference type="Proteomes" id="UP000294017"/>
    </source>
</evidence>
<reference evidence="13 37" key="16">
    <citation type="submission" date="2020-02" db="EMBL/GenBank/DDBJ databases">
        <title>Novel Insights Into The Classification of Staphylococcal Beta-Lactamases In Relation To The Cefazolin Inoculum Effect.</title>
        <authorList>
            <person name="Carvajal L.P."/>
            <person name="Rincon S."/>
            <person name="Echeverri A."/>
            <person name="Porras J."/>
            <person name="Rios R."/>
            <person name="Ordonez K."/>
            <person name="Seas C."/>
            <person name="Gomez-Villegas S."/>
            <person name="Diaz L."/>
            <person name="Arias C.A."/>
            <person name="Reyes J."/>
        </authorList>
    </citation>
    <scope>NUCLEOTIDE SEQUENCE [LARGE SCALE GENOMIC DNA]</scope>
    <source>
        <strain evidence="13 37">UP127</strain>
    </source>
</reference>
<evidence type="ECO:0000313" key="17">
    <source>
        <dbReference type="EMBL" id="OWT18798.1"/>
    </source>
</evidence>
<dbReference type="EMBL" id="JAIGOF010000003">
    <property type="protein sequence ID" value="MBX8593746.1"/>
    <property type="molecule type" value="Genomic_DNA"/>
</dbReference>
<reference evidence="3" key="1">
    <citation type="journal article" date="2015" name="J. Infect. Dis.">
        <title>Parallel Epidemics of Community-Associated Methicillin-Resistant Staphylococcus aureus USA300 Infection in North and South America.</title>
        <authorList>
            <person name="Planet P.J."/>
            <person name="Diaz L."/>
            <person name="Kolokotronis S.O."/>
            <person name="Narechania A."/>
            <person name="Reyes J."/>
            <person name="Xing G."/>
            <person name="Rincon S."/>
            <person name="Smith H."/>
            <person name="Panesso D."/>
            <person name="Ryan C."/>
            <person name="Smith D.P."/>
            <person name="Guzman M."/>
            <person name="Zurita J."/>
            <person name="Sebra R."/>
            <person name="Deikus G."/>
            <person name="Nolan R.L."/>
            <person name="Tenover F.C."/>
            <person name="Weinstock G.M."/>
            <person name="Robinson D.A."/>
            <person name="Arias C.A."/>
        </authorList>
    </citation>
    <scope>NUCLEOTIDE SEQUENCE</scope>
    <source>
        <strain evidence="3">CA15</strain>
        <strain evidence="4">M121</strain>
    </source>
</reference>
<dbReference type="EMBL" id="WFHO01000009">
    <property type="protein sequence ID" value="MUG51947.1"/>
    <property type="molecule type" value="Genomic_DNA"/>
</dbReference>
<dbReference type="EMBL" id="WPRH01000621">
    <property type="protein sequence ID" value="MVI56557.1"/>
    <property type="molecule type" value="Genomic_DNA"/>
</dbReference>
<evidence type="ECO:0000313" key="37">
    <source>
        <dbReference type="Proteomes" id="UP000478431"/>
    </source>
</evidence>
<dbReference type="Proteomes" id="UP000217245">
    <property type="component" value="Chromosome"/>
</dbReference>
<evidence type="ECO:0000313" key="41">
    <source>
        <dbReference type="Proteomes" id="UP000561555"/>
    </source>
</evidence>
<dbReference type="EMBL" id="JAANEC010000117">
    <property type="protein sequence ID" value="NUY13213.1"/>
    <property type="molecule type" value="Genomic_DNA"/>
</dbReference>
<evidence type="ECO:0000313" key="25">
    <source>
        <dbReference type="Proteomes" id="UP000197894"/>
    </source>
</evidence>
<dbReference type="Proteomes" id="UP000561555">
    <property type="component" value="Unassembled WGS sequence"/>
</dbReference>
<reference evidence="1 26" key="6">
    <citation type="submission" date="2017-09" db="EMBL/GenBank/DDBJ databases">
        <title>A single nucleotide polymorphism in the Staphylococcus aureus virulence regulator SaeR abolishes pathogenesis.</title>
        <authorList>
            <person name="Copin R.J."/>
            <person name="Sause W."/>
            <person name="Shopsin B."/>
            <person name="Torres V.J."/>
        </authorList>
    </citation>
    <scope>NUCLEOTIDE SEQUENCE [LARGE SCALE GENOMIC DNA]</scope>
    <source>
        <strain evidence="26">Newman</strain>
        <strain evidence="1">Newman_D2C</strain>
    </source>
</reference>
<evidence type="ECO:0000313" key="21">
    <source>
        <dbReference type="EMBL" id="RZH91648.1"/>
    </source>
</evidence>
<dbReference type="Proteomes" id="UP000238775">
    <property type="component" value="Unassembled WGS sequence"/>
</dbReference>
<dbReference type="Proteomes" id="UP000502818">
    <property type="component" value="Chromosome"/>
</dbReference>
<evidence type="ECO:0000313" key="1">
    <source>
        <dbReference type="EMBL" id="ATC71779.1"/>
    </source>
</evidence>
<dbReference type="Proteomes" id="UP000293434">
    <property type="component" value="Unassembled WGS sequence"/>
</dbReference>
<reference evidence="28 29" key="9">
    <citation type="submission" date="2018-11" db="EMBL/GenBank/DDBJ databases">
        <title>Genomic profiling of Staphylococcus species from a Poultry farm system in KwaZulu-Natal, South Africa.</title>
        <authorList>
            <person name="Amoako D.G."/>
            <person name="Somboro A.M."/>
            <person name="Abia A.L.K."/>
            <person name="Bester L.A."/>
            <person name="Essack S.Y."/>
        </authorList>
    </citation>
    <scope>NUCLEOTIDE SEQUENCE [LARGE SCALE GENOMIC DNA]</scope>
    <source>
        <strain evidence="22 29">SA12</strain>
        <strain evidence="21 28">SA9</strain>
    </source>
</reference>
<dbReference type="Proteomes" id="UP000294017">
    <property type="component" value="Unassembled WGS sequence"/>
</dbReference>
<dbReference type="AlphaFoldDB" id="A0A0D1JEI8"/>
<evidence type="ECO:0000313" key="7">
    <source>
        <dbReference type="EMBL" id="MUG51947.1"/>
    </source>
</evidence>
<evidence type="ECO:0000313" key="3">
    <source>
        <dbReference type="EMBL" id="KMR37947.1"/>
    </source>
</evidence>
<reference evidence="5" key="3">
    <citation type="submission" date="2015-06" db="EMBL/GenBank/DDBJ databases">
        <authorList>
            <person name="Diene S.M."/>
            <person name="Von Dach E."/>
            <person name="Fankhauser C."/>
            <person name="Schrenzel J."/>
            <person name="Harbarth S."/>
            <person name="Francois P."/>
        </authorList>
    </citation>
    <scope>NUCLEOTIDE SEQUENCE</scope>
    <source>
        <strain evidence="5">MRSA_S26</strain>
    </source>
</reference>
<accession>A0A0D1JEI8</accession>
<evidence type="ECO:0000313" key="38">
    <source>
        <dbReference type="Proteomes" id="UP000478867"/>
    </source>
</evidence>
<sequence length="36" mass="4296">MQNNTQHFNIVLTKKVDLQIYKRCDFNVCIGNRPMI</sequence>
<evidence type="ECO:0000313" key="11">
    <source>
        <dbReference type="EMBL" id="MVM10005.1"/>
    </source>
</evidence>
<reference evidence="5" key="4">
    <citation type="journal article" date="2016" name="J. Infect. Dis.">
        <title>Comparative Genomics of Community-Associated Methicillin-Resistant Staphylococcus aureus Shows the Emergence of Clone ST8-USA300 in Geneva, Switzerland.</title>
        <authorList>
            <person name="Von Dach E."/>
            <person name="Diene S.M."/>
            <person name="Fankhauser C."/>
            <person name="Schrenzel J."/>
            <person name="Harbarth S."/>
            <person name="Francois P."/>
        </authorList>
    </citation>
    <scope>NUCLEOTIDE SEQUENCE</scope>
    <source>
        <strain evidence="5">MRSA_S26</strain>
    </source>
</reference>
<evidence type="ECO:0000313" key="32">
    <source>
        <dbReference type="Proteomes" id="UP000451682"/>
    </source>
</evidence>
<dbReference type="EMBL" id="WPVZ01000224">
    <property type="protein sequence ID" value="MVL44515.1"/>
    <property type="molecule type" value="Genomic_DNA"/>
</dbReference>
<evidence type="ECO:0000313" key="35">
    <source>
        <dbReference type="Proteomes" id="UP000471199"/>
    </source>
</evidence>
<dbReference type="EMBL" id="JAAJIY010000001">
    <property type="protein sequence ID" value="NGK19976.1"/>
    <property type="molecule type" value="Genomic_DNA"/>
</dbReference>
<dbReference type="Proteomes" id="UP000471199">
    <property type="component" value="Unassembled WGS sequence"/>
</dbReference>
<reference evidence="40 41" key="13">
    <citation type="journal article" date="2020" name="J. Antimicrob. Chemother.">
        <title>Detection of heterogeneous vancomycin intermediate resistance in MRSA isolates from Latin America.</title>
        <authorList>
            <person name="Castro B.E."/>
            <person name="Berrio M."/>
            <person name="Vargas M.L."/>
            <person name="Carvajal L.P."/>
            <person name="Millan L.V."/>
            <person name="Rios R."/>
            <person name="Hernandez A.K."/>
            <person name="Rincon S."/>
            <person name="Cubides P."/>
            <person name="Forero E."/>
            <person name="Dinh A."/>
            <person name="Seas C."/>
            <person name="Munita J.M."/>
            <person name="Arias C.A."/>
            <person name="Reyes J."/>
            <person name="Diaz L."/>
        </authorList>
    </citation>
    <scope>NUCLEOTIDE SEQUENCE [LARGE SCALE GENOMIC DNA]</scope>
    <source>
        <strain evidence="15 40">UE1097</strain>
        <strain evidence="16 41">UP89</strain>
    </source>
</reference>
<evidence type="ECO:0000313" key="15">
    <source>
        <dbReference type="EMBL" id="NUY13213.1"/>
    </source>
</evidence>
<dbReference type="EMBL" id="CP038850">
    <property type="protein sequence ID" value="QCT57469.1"/>
    <property type="molecule type" value="Genomic_DNA"/>
</dbReference>
<dbReference type="RefSeq" id="WP_001790560.1">
    <property type="nucleotide sequence ID" value="NC_021670.1"/>
</dbReference>
<evidence type="ECO:0000313" key="31">
    <source>
        <dbReference type="Proteomes" id="UP000434412"/>
    </source>
</evidence>
<evidence type="ECO:0000313" key="14">
    <source>
        <dbReference type="EMBL" id="NGW68219.1"/>
    </source>
</evidence>
<dbReference type="Proteomes" id="UP000478431">
    <property type="component" value="Unassembled WGS sequence"/>
</dbReference>
<dbReference type="Proteomes" id="UP000197894">
    <property type="component" value="Unassembled WGS sequence"/>
</dbReference>
<name>A0A0D1JEI8_STAAU</name>
<dbReference type="EMBL" id="JAAFLG010000008">
    <property type="protein sequence ID" value="NDP56000.1"/>
    <property type="molecule type" value="Genomic_DNA"/>
</dbReference>
<evidence type="ECO:0000313" key="5">
    <source>
        <dbReference type="EMBL" id="KSA81582.1"/>
    </source>
</evidence>
<evidence type="ECO:0000313" key="36">
    <source>
        <dbReference type="Proteomes" id="UP000473113"/>
    </source>
</evidence>
<dbReference type="EMBL" id="RQTF01000132">
    <property type="protein sequence ID" value="RZI07049.1"/>
    <property type="molecule type" value="Genomic_DNA"/>
</dbReference>
<evidence type="ECO:0000313" key="18">
    <source>
        <dbReference type="EMBL" id="PPJ75295.1"/>
    </source>
</evidence>
<dbReference type="EMBL" id="JAALTR010000312">
    <property type="protein sequence ID" value="NGW68219.1"/>
    <property type="molecule type" value="Genomic_DNA"/>
</dbReference>
<dbReference type="EMBL" id="PGWZ01000340">
    <property type="protein sequence ID" value="PPJ75295.1"/>
    <property type="molecule type" value="Genomic_DNA"/>
</dbReference>